<dbReference type="EMBL" id="AP018227">
    <property type="protein sequence ID" value="BAY81569.1"/>
    <property type="molecule type" value="Genomic_DNA"/>
</dbReference>
<evidence type="ECO:0000259" key="1">
    <source>
        <dbReference type="Pfam" id="PF07862"/>
    </source>
</evidence>
<name>A0A1Z4LK70_9CYAN</name>
<dbReference type="OrthoDB" id="516068at2"/>
<accession>A0A1Z4LK70</accession>
<evidence type="ECO:0000313" key="2">
    <source>
        <dbReference type="EMBL" id="BAY81569.1"/>
    </source>
</evidence>
<dbReference type="NCBIfam" id="TIGR03798">
    <property type="entry name" value="leader_Nif11"/>
    <property type="match status" value="1"/>
</dbReference>
<reference evidence="2 3" key="1">
    <citation type="submission" date="2017-06" db="EMBL/GenBank/DDBJ databases">
        <title>Genome sequencing of cyanobaciteial culture collection at National Institute for Environmental Studies (NIES).</title>
        <authorList>
            <person name="Hirose Y."/>
            <person name="Shimura Y."/>
            <person name="Fujisawa T."/>
            <person name="Nakamura Y."/>
            <person name="Kawachi M."/>
        </authorList>
    </citation>
    <scope>NUCLEOTIDE SEQUENCE [LARGE SCALE GENOMIC DNA]</scope>
    <source>
        <strain evidence="2 3">NIES-267</strain>
    </source>
</reference>
<sequence length="69" mass="7762">MAVQEVTRLFRAAQGNPSLREHLNTAPDANTFVKMAQKEGYEFTVDEWKKATGFAVEEFESELSEIPGI</sequence>
<protein>
    <recommendedName>
        <fullName evidence="1">Nif11 domain-containing protein</fullName>
    </recommendedName>
</protein>
<proteinExistence type="predicted"/>
<organism evidence="2 3">
    <name type="scientific">Calothrix parasitica NIES-267</name>
    <dbReference type="NCBI Taxonomy" id="1973488"/>
    <lineage>
        <taxon>Bacteria</taxon>
        <taxon>Bacillati</taxon>
        <taxon>Cyanobacteriota</taxon>
        <taxon>Cyanophyceae</taxon>
        <taxon>Nostocales</taxon>
        <taxon>Calotrichaceae</taxon>
        <taxon>Calothrix</taxon>
    </lineage>
</organism>
<dbReference type="InterPro" id="IPR022516">
    <property type="entry name" value="CHP03798_Ocin"/>
</dbReference>
<dbReference type="InterPro" id="IPR012903">
    <property type="entry name" value="Nif11"/>
</dbReference>
<dbReference type="AlphaFoldDB" id="A0A1Z4LK70"/>
<gene>
    <name evidence="2" type="ORF">NIES267_10460</name>
</gene>
<evidence type="ECO:0000313" key="3">
    <source>
        <dbReference type="Proteomes" id="UP000218418"/>
    </source>
</evidence>
<keyword evidence="3" id="KW-1185">Reference proteome</keyword>
<dbReference type="Proteomes" id="UP000218418">
    <property type="component" value="Chromosome"/>
</dbReference>
<dbReference type="Pfam" id="PF07862">
    <property type="entry name" value="Nif11"/>
    <property type="match status" value="1"/>
</dbReference>
<feature type="domain" description="Nif11" evidence="1">
    <location>
        <begin position="1"/>
        <end position="48"/>
    </location>
</feature>